<gene>
    <name evidence="1" type="ORF">NAPIS_ORF02675</name>
</gene>
<protein>
    <submittedName>
        <fullName evidence="1">Uncharacterized protein</fullName>
    </submittedName>
</protein>
<dbReference type="AlphaFoldDB" id="T0M8J8"/>
<dbReference type="EMBL" id="KE647367">
    <property type="protein sequence ID" value="EQB59746.1"/>
    <property type="molecule type" value="Genomic_DNA"/>
</dbReference>
<organism evidence="1 2">
    <name type="scientific">Vairimorpha apis BRL 01</name>
    <dbReference type="NCBI Taxonomy" id="1037528"/>
    <lineage>
        <taxon>Eukaryota</taxon>
        <taxon>Fungi</taxon>
        <taxon>Fungi incertae sedis</taxon>
        <taxon>Microsporidia</taxon>
        <taxon>Nosematidae</taxon>
        <taxon>Vairimorpha</taxon>
    </lineage>
</organism>
<dbReference type="HOGENOM" id="CLU_063261_0_0_1"/>
<dbReference type="Proteomes" id="UP000053780">
    <property type="component" value="Unassembled WGS sequence"/>
</dbReference>
<proteinExistence type="predicted"/>
<sequence length="271" mass="31875">MDSGNFIHKTEERKDILRAPLSEGHKSVIYTAVEDKNVAEDVINIIEHTIRSSESDNKFDIIVEALNPLIQNKAKLIVGKLYIYKRRPCKFNNKCKEENCIFVHDKDKNLKKRKVDESTIKRVKTFDSSRTKEVIFNRVDINKYNENDIREYANKFGNVVNLKKLNDSKWVIVFEDEESAKKLVDSRDLVLGDSNIKKYYNIIENLKRFELVNLIEKQEGLINQLNNDSVTNELKRNLYKIKTLIKDEIFFNKETKINNNTQSLYFNSFLN</sequence>
<dbReference type="InterPro" id="IPR012677">
    <property type="entry name" value="Nucleotide-bd_a/b_plait_sf"/>
</dbReference>
<evidence type="ECO:0000313" key="1">
    <source>
        <dbReference type="EMBL" id="EQB59746.1"/>
    </source>
</evidence>
<accession>T0M8J8</accession>
<dbReference type="VEuPathDB" id="MicrosporidiaDB:NAPIS_ORF02675"/>
<keyword evidence="2" id="KW-1185">Reference proteome</keyword>
<dbReference type="Gene3D" id="3.30.70.330">
    <property type="match status" value="1"/>
</dbReference>
<reference evidence="1 2" key="1">
    <citation type="journal article" date="2013" name="BMC Genomics">
        <title>Genome sequencing and comparative genomics of honey bee microsporidia, Nosema apis reveal novel insights into host-parasite interactions.</title>
        <authorList>
            <person name="Chen Yp."/>
            <person name="Pettis J.S."/>
            <person name="Zhao Y."/>
            <person name="Liu X."/>
            <person name="Tallon L.J."/>
            <person name="Sadzewicz L.D."/>
            <person name="Li R."/>
            <person name="Zheng H."/>
            <person name="Huang S."/>
            <person name="Zhang X."/>
            <person name="Hamilton M.C."/>
            <person name="Pernal S.F."/>
            <person name="Melathopoulos A.P."/>
            <person name="Yan X."/>
            <person name="Evans J.D."/>
        </authorList>
    </citation>
    <scope>NUCLEOTIDE SEQUENCE [LARGE SCALE GENOMIC DNA]</scope>
    <source>
        <strain evidence="1 2">BRL 01</strain>
    </source>
</reference>
<name>T0M8J8_9MICR</name>
<dbReference type="OrthoDB" id="2186004at2759"/>
<evidence type="ECO:0000313" key="2">
    <source>
        <dbReference type="Proteomes" id="UP000053780"/>
    </source>
</evidence>